<organism evidence="2">
    <name type="scientific">Pseudomonas helleri</name>
    <dbReference type="NCBI Taxonomy" id="1608996"/>
    <lineage>
        <taxon>Bacteria</taxon>
        <taxon>Pseudomonadati</taxon>
        <taxon>Pseudomonadota</taxon>
        <taxon>Gammaproteobacteria</taxon>
        <taxon>Pseudomonadales</taxon>
        <taxon>Pseudomonadaceae</taxon>
        <taxon>Pseudomonas</taxon>
    </lineage>
</organism>
<accession>A0A6A7Z538</accession>
<feature type="non-terminal residue" evidence="2">
    <location>
        <position position="47"/>
    </location>
</feature>
<dbReference type="Pfam" id="PF00126">
    <property type="entry name" value="HTH_1"/>
    <property type="match status" value="1"/>
</dbReference>
<dbReference type="InterPro" id="IPR036388">
    <property type="entry name" value="WH-like_DNA-bd_sf"/>
</dbReference>
<feature type="domain" description="HTH lysR-type" evidence="1">
    <location>
        <begin position="1"/>
        <end position="39"/>
    </location>
</feature>
<dbReference type="RefSeq" id="WP_323370019.1">
    <property type="nucleotide sequence ID" value="NZ_WIWC01000207.1"/>
</dbReference>
<dbReference type="InterPro" id="IPR000847">
    <property type="entry name" value="LysR_HTH_N"/>
</dbReference>
<dbReference type="SUPFAM" id="SSF46785">
    <property type="entry name" value="Winged helix' DNA-binding domain"/>
    <property type="match status" value="1"/>
</dbReference>
<gene>
    <name evidence="2" type="ORF">GHN86_23315</name>
</gene>
<dbReference type="GO" id="GO:0003700">
    <property type="term" value="F:DNA-binding transcription factor activity"/>
    <property type="evidence" value="ECO:0007669"/>
    <property type="project" value="InterPro"/>
</dbReference>
<reference evidence="2" key="1">
    <citation type="submission" date="2019-10" db="EMBL/GenBank/DDBJ databases">
        <title>Evaluation of single-gene subtyping targets for Pseudomonas.</title>
        <authorList>
            <person name="Reichler S.J."/>
            <person name="Orsi R.H."/>
            <person name="Wiedmann M."/>
            <person name="Martin N.H."/>
            <person name="Murphy S.I."/>
        </authorList>
    </citation>
    <scope>NUCLEOTIDE SEQUENCE</scope>
    <source>
        <strain evidence="2">FSL R10-2339</strain>
    </source>
</reference>
<protein>
    <submittedName>
        <fullName evidence="2">LysR family transcriptional regulator</fullName>
    </submittedName>
</protein>
<dbReference type="PROSITE" id="PS50931">
    <property type="entry name" value="HTH_LYSR"/>
    <property type="match status" value="1"/>
</dbReference>
<dbReference type="EMBL" id="WIWC01000207">
    <property type="protein sequence ID" value="MQT82957.1"/>
    <property type="molecule type" value="Genomic_DNA"/>
</dbReference>
<comment type="caution">
    <text evidence="2">The sequence shown here is derived from an EMBL/GenBank/DDBJ whole genome shotgun (WGS) entry which is preliminary data.</text>
</comment>
<name>A0A6A7Z538_9PSED</name>
<sequence length="47" mass="5039">MNLKQLEAFRAIMTTGSTIGAATRMGLSQSAFSRLLTQLAYHLGLAP</sequence>
<dbReference type="AlphaFoldDB" id="A0A6A7Z538"/>
<evidence type="ECO:0000313" key="2">
    <source>
        <dbReference type="EMBL" id="MQT82957.1"/>
    </source>
</evidence>
<evidence type="ECO:0000259" key="1">
    <source>
        <dbReference type="PROSITE" id="PS50931"/>
    </source>
</evidence>
<proteinExistence type="predicted"/>
<dbReference type="InterPro" id="IPR036390">
    <property type="entry name" value="WH_DNA-bd_sf"/>
</dbReference>
<dbReference type="Gene3D" id="1.10.10.10">
    <property type="entry name" value="Winged helix-like DNA-binding domain superfamily/Winged helix DNA-binding domain"/>
    <property type="match status" value="1"/>
</dbReference>